<accession>A0A096AFY4</accession>
<protein>
    <submittedName>
        <fullName evidence="1">Uncharacterized protein</fullName>
    </submittedName>
</protein>
<dbReference type="EMBL" id="JRNQ01000004">
    <property type="protein sequence ID" value="KGF45785.1"/>
    <property type="molecule type" value="Genomic_DNA"/>
</dbReference>
<reference evidence="1 2" key="1">
    <citation type="submission" date="2014-07" db="EMBL/GenBank/DDBJ databases">
        <authorList>
            <person name="McCorrison J."/>
            <person name="Sanka R."/>
            <person name="Torralba M."/>
            <person name="Gillis M."/>
            <person name="Haft D.H."/>
            <person name="Methe B."/>
            <person name="Sutton G."/>
            <person name="Nelson K.E."/>
        </authorList>
    </citation>
    <scope>NUCLEOTIDE SEQUENCE [LARGE SCALE GENOMIC DNA]</scope>
    <source>
        <strain evidence="1 2">DNF00320</strain>
    </source>
</reference>
<comment type="caution">
    <text evidence="1">The sequence shown here is derived from an EMBL/GenBank/DDBJ whole genome shotgun (WGS) entry which is preliminary data.</text>
</comment>
<gene>
    <name evidence="1" type="ORF">HMPREF0647_01335</name>
</gene>
<evidence type="ECO:0000313" key="2">
    <source>
        <dbReference type="Proteomes" id="UP000029525"/>
    </source>
</evidence>
<name>A0A096AFY4_9BACT</name>
<organism evidence="1 2">
    <name type="scientific">Prevotella bivia DNF00320</name>
    <dbReference type="NCBI Taxonomy" id="1401068"/>
    <lineage>
        <taxon>Bacteria</taxon>
        <taxon>Pseudomonadati</taxon>
        <taxon>Bacteroidota</taxon>
        <taxon>Bacteroidia</taxon>
        <taxon>Bacteroidales</taxon>
        <taxon>Prevotellaceae</taxon>
        <taxon>Prevotella</taxon>
    </lineage>
</organism>
<sequence>MGIVYHLKRHLQRYENSEMINTVMISSKIKDKGILAINNANLFFLRTLLIEKCSSLRIAKKCTKTETTNKIKKTKVSVSINGLSFKKK</sequence>
<evidence type="ECO:0000313" key="1">
    <source>
        <dbReference type="EMBL" id="KGF45785.1"/>
    </source>
</evidence>
<dbReference type="Proteomes" id="UP000029525">
    <property type="component" value="Unassembled WGS sequence"/>
</dbReference>
<proteinExistence type="predicted"/>
<dbReference type="AlphaFoldDB" id="A0A096AFY4"/>